<dbReference type="InterPro" id="IPR013249">
    <property type="entry name" value="RNA_pol_sigma70_r4_t2"/>
</dbReference>
<feature type="region of interest" description="Disordered" evidence="6">
    <location>
        <begin position="312"/>
        <end position="331"/>
    </location>
</feature>
<dbReference type="InterPro" id="IPR007627">
    <property type="entry name" value="RNA_pol_sigma70_r2"/>
</dbReference>
<dbReference type="NCBIfam" id="TIGR02937">
    <property type="entry name" value="sigma70-ECF"/>
    <property type="match status" value="1"/>
</dbReference>
<feature type="domain" description="RNA polymerase sigma factor 70 region 4 type 2" evidence="8">
    <location>
        <begin position="128"/>
        <end position="180"/>
    </location>
</feature>
<dbReference type="AlphaFoldDB" id="A0A6N3GZ15"/>
<evidence type="ECO:0000256" key="4">
    <source>
        <dbReference type="ARBA" id="ARBA00023125"/>
    </source>
</evidence>
<sequence>MNKNELINHVEKFKNGDKSEFEVIYLETNNQLYNYIFSLSDSLNNDDCIELVQETYIQVNNKIDTLRDCKAFYSWMFIIARNKTLRYLEKRKKEVLLSEDGQGIFEQQYETDEDLLPQDILESKEKQRMILDILDSLPEEQKEAIYLRYYNGLSVKQIAEKLNISDGTVKSRLNYGRKKIQAEVEFLEKKGTKLYGITGLPLILLLLRMALQGEGISAADSQNILSSIVNGSNGTGVGTSEGINNNSNINSEPPNSFDNGKSLGSDNNVVNKSLKATGKGLGMKGIAAGVTAALLIGGGIFIYNNPKSNSSTNPVIQEEGSTDIGEVEEDTSNEEVRLEIDWYKIDVQELYDLADTGNLMARDSAEMWTIDHFLNEMQLVDYGDGDVFYYSTYPIWSVDSINGIIDDVENVIEDRKKISEIKDINKKEKEILKECDDMIEYFLTHQEKLDALNDRLKLVANHDGSERAKEAAIEFNNKYEEYKKMLENLK</sequence>
<dbReference type="PANTHER" id="PTHR43133:SF8">
    <property type="entry name" value="RNA POLYMERASE SIGMA FACTOR HI_1459-RELATED"/>
    <property type="match status" value="1"/>
</dbReference>
<dbReference type="Pfam" id="PF08281">
    <property type="entry name" value="Sigma70_r4_2"/>
    <property type="match status" value="1"/>
</dbReference>
<dbReference type="PANTHER" id="PTHR43133">
    <property type="entry name" value="RNA POLYMERASE ECF-TYPE SIGMA FACTO"/>
    <property type="match status" value="1"/>
</dbReference>
<keyword evidence="5" id="KW-0804">Transcription</keyword>
<organism evidence="9">
    <name type="scientific">Clostridium tertium</name>
    <dbReference type="NCBI Taxonomy" id="1559"/>
    <lineage>
        <taxon>Bacteria</taxon>
        <taxon>Bacillati</taxon>
        <taxon>Bacillota</taxon>
        <taxon>Clostridia</taxon>
        <taxon>Eubacteriales</taxon>
        <taxon>Clostridiaceae</taxon>
        <taxon>Clostridium</taxon>
    </lineage>
</organism>
<dbReference type="SUPFAM" id="SSF88659">
    <property type="entry name" value="Sigma3 and sigma4 domains of RNA polymerase sigma factors"/>
    <property type="match status" value="1"/>
</dbReference>
<keyword evidence="3" id="KW-0731">Sigma factor</keyword>
<feature type="compositionally biased region" description="Low complexity" evidence="6">
    <location>
        <begin position="240"/>
        <end position="256"/>
    </location>
</feature>
<dbReference type="InterPro" id="IPR014284">
    <property type="entry name" value="RNA_pol_sigma-70_dom"/>
</dbReference>
<evidence type="ECO:0000256" key="2">
    <source>
        <dbReference type="ARBA" id="ARBA00023015"/>
    </source>
</evidence>
<dbReference type="Gene3D" id="1.10.10.10">
    <property type="entry name" value="Winged helix-like DNA-binding domain superfamily/Winged helix DNA-binding domain"/>
    <property type="match status" value="1"/>
</dbReference>
<evidence type="ECO:0000256" key="5">
    <source>
        <dbReference type="ARBA" id="ARBA00023163"/>
    </source>
</evidence>
<dbReference type="InterPro" id="IPR036388">
    <property type="entry name" value="WH-like_DNA-bd_sf"/>
</dbReference>
<dbReference type="GO" id="GO:0006352">
    <property type="term" value="P:DNA-templated transcription initiation"/>
    <property type="evidence" value="ECO:0007669"/>
    <property type="project" value="InterPro"/>
</dbReference>
<dbReference type="InterPro" id="IPR013325">
    <property type="entry name" value="RNA_pol_sigma_r2"/>
</dbReference>
<reference evidence="9" key="1">
    <citation type="submission" date="2019-11" db="EMBL/GenBank/DDBJ databases">
        <authorList>
            <person name="Feng L."/>
        </authorList>
    </citation>
    <scope>NUCLEOTIDE SEQUENCE</scope>
    <source>
        <strain evidence="9">CTertiumLFYP3</strain>
    </source>
</reference>
<dbReference type="InterPro" id="IPR039425">
    <property type="entry name" value="RNA_pol_sigma-70-like"/>
</dbReference>
<evidence type="ECO:0000256" key="3">
    <source>
        <dbReference type="ARBA" id="ARBA00023082"/>
    </source>
</evidence>
<gene>
    <name evidence="9" type="primary">rpoE</name>
    <name evidence="9" type="ORF">CTLFYP3_00187</name>
</gene>
<evidence type="ECO:0000256" key="6">
    <source>
        <dbReference type="SAM" id="MobiDB-lite"/>
    </source>
</evidence>
<dbReference type="GO" id="GO:0016987">
    <property type="term" value="F:sigma factor activity"/>
    <property type="evidence" value="ECO:0007669"/>
    <property type="project" value="UniProtKB-KW"/>
</dbReference>
<evidence type="ECO:0000259" key="8">
    <source>
        <dbReference type="Pfam" id="PF08281"/>
    </source>
</evidence>
<dbReference type="Gene3D" id="1.10.1740.10">
    <property type="match status" value="1"/>
</dbReference>
<dbReference type="EMBL" id="CACRTO010000049">
    <property type="protein sequence ID" value="VYU69342.1"/>
    <property type="molecule type" value="Genomic_DNA"/>
</dbReference>
<keyword evidence="4" id="KW-0238">DNA-binding</keyword>
<feature type="region of interest" description="Disordered" evidence="6">
    <location>
        <begin position="239"/>
        <end position="264"/>
    </location>
</feature>
<evidence type="ECO:0000259" key="7">
    <source>
        <dbReference type="Pfam" id="PF04542"/>
    </source>
</evidence>
<dbReference type="SUPFAM" id="SSF88946">
    <property type="entry name" value="Sigma2 domain of RNA polymerase sigma factors"/>
    <property type="match status" value="1"/>
</dbReference>
<comment type="similarity">
    <text evidence="1">Belongs to the sigma-70 factor family. ECF subfamily.</text>
</comment>
<feature type="domain" description="RNA polymerase sigma-70 region 2" evidence="7">
    <location>
        <begin position="30"/>
        <end position="93"/>
    </location>
</feature>
<evidence type="ECO:0000256" key="1">
    <source>
        <dbReference type="ARBA" id="ARBA00010641"/>
    </source>
</evidence>
<protein>
    <submittedName>
        <fullName evidence="9">ECF RNA polymerase sigma-E factor</fullName>
    </submittedName>
</protein>
<dbReference type="GO" id="GO:0003677">
    <property type="term" value="F:DNA binding"/>
    <property type="evidence" value="ECO:0007669"/>
    <property type="project" value="UniProtKB-KW"/>
</dbReference>
<accession>A0A6N3GZ15</accession>
<evidence type="ECO:0000313" key="9">
    <source>
        <dbReference type="EMBL" id="VYU69342.1"/>
    </source>
</evidence>
<dbReference type="InterPro" id="IPR013324">
    <property type="entry name" value="RNA_pol_sigma_r3/r4-like"/>
</dbReference>
<proteinExistence type="inferred from homology"/>
<keyword evidence="2" id="KW-0805">Transcription regulation</keyword>
<name>A0A6N3GZ15_9CLOT</name>
<dbReference type="RefSeq" id="WP_156627972.1">
    <property type="nucleotide sequence ID" value="NZ_CACRTO010000049.1"/>
</dbReference>
<dbReference type="CDD" id="cd06171">
    <property type="entry name" value="Sigma70_r4"/>
    <property type="match status" value="1"/>
</dbReference>
<dbReference type="Pfam" id="PF04542">
    <property type="entry name" value="Sigma70_r2"/>
    <property type="match status" value="1"/>
</dbReference>